<dbReference type="RefSeq" id="WP_134252221.1">
    <property type="nucleotide sequence ID" value="NZ_CP038009.1"/>
</dbReference>
<dbReference type="Proteomes" id="UP000294395">
    <property type="component" value="Chromosome"/>
</dbReference>
<dbReference type="AlphaFoldDB" id="A0A4P7B6Y7"/>
<proteinExistence type="predicted"/>
<evidence type="ECO:0000313" key="3">
    <source>
        <dbReference type="Proteomes" id="UP000294395"/>
    </source>
</evidence>
<organism evidence="2 3">
    <name type="scientific">Acinetobacter haemolyticus</name>
    <dbReference type="NCBI Taxonomy" id="29430"/>
    <lineage>
        <taxon>Bacteria</taxon>
        <taxon>Pseudomonadati</taxon>
        <taxon>Pseudomonadota</taxon>
        <taxon>Gammaproteobacteria</taxon>
        <taxon>Moraxellales</taxon>
        <taxon>Moraxellaceae</taxon>
        <taxon>Acinetobacter</taxon>
    </lineage>
</organism>
<dbReference type="Gene3D" id="2.30.110.10">
    <property type="entry name" value="Electron Transport, Fmn-binding Protein, Chain A"/>
    <property type="match status" value="1"/>
</dbReference>
<reference evidence="2 3" key="1">
    <citation type="submission" date="2019-03" db="EMBL/GenBank/DDBJ databases">
        <title>Complete genome sequence of two outbreak-associated Acinetobacter haemolyticus strains.</title>
        <authorList>
            <person name="Bai L."/>
            <person name="Zhang S.-C."/>
            <person name="Deng Y."/>
            <person name="Song C.-C."/>
            <person name="Kang G.-B."/>
            <person name="Dong Y."/>
            <person name="Wang Y."/>
            <person name="Gao F."/>
            <person name="Huang H."/>
        </authorList>
    </citation>
    <scope>NUCLEOTIDE SEQUENCE [LARGE SCALE GENOMIC DNA]</scope>
    <source>
        <strain evidence="2 3">TJR01</strain>
    </source>
</reference>
<accession>A0A4P7B6Y7</accession>
<evidence type="ECO:0000259" key="1">
    <source>
        <dbReference type="Pfam" id="PF01243"/>
    </source>
</evidence>
<protein>
    <submittedName>
        <fullName evidence="2">Pyridoxamine 5'-phosphate oxidase family protein</fullName>
    </submittedName>
</protein>
<dbReference type="SUPFAM" id="SSF50475">
    <property type="entry name" value="FMN-binding split barrel"/>
    <property type="match status" value="1"/>
</dbReference>
<evidence type="ECO:0000313" key="2">
    <source>
        <dbReference type="EMBL" id="QBQ16190.1"/>
    </source>
</evidence>
<dbReference type="EMBL" id="CP038009">
    <property type="protein sequence ID" value="QBQ16190.1"/>
    <property type="molecule type" value="Genomic_DNA"/>
</dbReference>
<dbReference type="InterPro" id="IPR011576">
    <property type="entry name" value="Pyridox_Oxase_N"/>
</dbReference>
<dbReference type="Pfam" id="PF01243">
    <property type="entry name" value="PNPOx_N"/>
    <property type="match status" value="1"/>
</dbReference>
<sequence length="162" mass="19213">MILEKDWKNIQHVFSEAQRSSLHASIATIDSFGQPTITPIGTIFLNDNQTAYFFDTYTEKLSENVIQNPKACIQAINTSKWFWLRSFIKGQFDKYFGVRLYVEIGNLRLATEQEIHAVDRRTKPLQWTKGSQLIWSDFTHVRDIKINEFRWIKYPRMMENLF</sequence>
<name>A0A4P7B6Y7_ACIHA</name>
<dbReference type="InterPro" id="IPR012349">
    <property type="entry name" value="Split_barrel_FMN-bd"/>
</dbReference>
<gene>
    <name evidence="2" type="ORF">AHTJR_07825</name>
</gene>
<feature type="domain" description="Pyridoxamine 5'-phosphate oxidase N-terminal" evidence="1">
    <location>
        <begin position="23"/>
        <end position="114"/>
    </location>
</feature>